<dbReference type="Proteomes" id="UP001626550">
    <property type="component" value="Unassembled WGS sequence"/>
</dbReference>
<feature type="chain" id="PRO_5044829723" evidence="2">
    <location>
        <begin position="23"/>
        <end position="98"/>
    </location>
</feature>
<dbReference type="EMBL" id="JBJKFK010001827">
    <property type="protein sequence ID" value="KAL3312153.1"/>
    <property type="molecule type" value="Genomic_DNA"/>
</dbReference>
<reference evidence="3 4" key="1">
    <citation type="submission" date="2024-11" db="EMBL/GenBank/DDBJ databases">
        <title>Adaptive evolution of stress response genes in parasites aligns with host niche diversity.</title>
        <authorList>
            <person name="Hahn C."/>
            <person name="Resl P."/>
        </authorList>
    </citation>
    <scope>NUCLEOTIDE SEQUENCE [LARGE SCALE GENOMIC DNA]</scope>
    <source>
        <strain evidence="3">EGGRZ-B1_66</strain>
        <tissue evidence="3">Body</tissue>
    </source>
</reference>
<protein>
    <submittedName>
        <fullName evidence="3">Uncharacterized protein</fullName>
    </submittedName>
</protein>
<name>A0ABD2PYJ5_9PLAT</name>
<evidence type="ECO:0000256" key="1">
    <source>
        <dbReference type="SAM" id="Phobius"/>
    </source>
</evidence>
<accession>A0ABD2PYJ5</accession>
<keyword evidence="1" id="KW-0812">Transmembrane</keyword>
<evidence type="ECO:0000313" key="3">
    <source>
        <dbReference type="EMBL" id="KAL3312153.1"/>
    </source>
</evidence>
<proteinExistence type="predicted"/>
<sequence>MFSKPKILWLAVTIAAALLAWGQDVVKTILLPFVEPLIKILQEKYPGVPFDINGAIRLALQVGSTIGIAIFVFGLILTILCFAGLFGACCNNACLLYT</sequence>
<keyword evidence="1" id="KW-0472">Membrane</keyword>
<organism evidence="3 4">
    <name type="scientific">Cichlidogyrus casuarinus</name>
    <dbReference type="NCBI Taxonomy" id="1844966"/>
    <lineage>
        <taxon>Eukaryota</taxon>
        <taxon>Metazoa</taxon>
        <taxon>Spiralia</taxon>
        <taxon>Lophotrochozoa</taxon>
        <taxon>Platyhelminthes</taxon>
        <taxon>Monogenea</taxon>
        <taxon>Monopisthocotylea</taxon>
        <taxon>Dactylogyridea</taxon>
        <taxon>Ancyrocephalidae</taxon>
        <taxon>Cichlidogyrus</taxon>
    </lineage>
</organism>
<keyword evidence="1" id="KW-1133">Transmembrane helix</keyword>
<keyword evidence="2" id="KW-0732">Signal</keyword>
<evidence type="ECO:0000313" key="4">
    <source>
        <dbReference type="Proteomes" id="UP001626550"/>
    </source>
</evidence>
<feature type="non-terminal residue" evidence="3">
    <location>
        <position position="98"/>
    </location>
</feature>
<feature type="signal peptide" evidence="2">
    <location>
        <begin position="1"/>
        <end position="22"/>
    </location>
</feature>
<feature type="transmembrane region" description="Helical" evidence="1">
    <location>
        <begin position="66"/>
        <end position="90"/>
    </location>
</feature>
<dbReference type="AlphaFoldDB" id="A0ABD2PYJ5"/>
<evidence type="ECO:0000256" key="2">
    <source>
        <dbReference type="SAM" id="SignalP"/>
    </source>
</evidence>
<gene>
    <name evidence="3" type="ORF">Ciccas_009261</name>
</gene>
<comment type="caution">
    <text evidence="3">The sequence shown here is derived from an EMBL/GenBank/DDBJ whole genome shotgun (WGS) entry which is preliminary data.</text>
</comment>
<keyword evidence="4" id="KW-1185">Reference proteome</keyword>